<evidence type="ECO:0008006" key="4">
    <source>
        <dbReference type="Google" id="ProtNLM"/>
    </source>
</evidence>
<keyword evidence="3" id="KW-1185">Reference proteome</keyword>
<dbReference type="EMBL" id="PITI01000259">
    <property type="protein sequence ID" value="TBU07550.1"/>
    <property type="molecule type" value="Genomic_DNA"/>
</dbReference>
<dbReference type="VEuPathDB" id="MicrosporidiaDB:CWI36_0259p0040"/>
<reference evidence="2 3" key="1">
    <citation type="submission" date="2017-12" db="EMBL/GenBank/DDBJ databases">
        <authorList>
            <person name="Pombert J.-F."/>
            <person name="Haag K.L."/>
            <person name="Ebert D."/>
        </authorList>
    </citation>
    <scope>NUCLEOTIDE SEQUENCE [LARGE SCALE GENOMIC DNA]</scope>
    <source>
        <strain evidence="2">BE-OM-2</strain>
    </source>
</reference>
<sequence length="962" mass="114031">MVNIPGIKPKQHHIHIVDATDCPDICRIKKIINNLKDSNCIVDIINALLHSNRKIRITALKRLLYLKYEIIYFETNEEPSFNNKEINEAPCIINNIISEDKESIINKEVNKSQSITSNMTLETNEEYLNKNNETDFNKYLLNEFQINNIIFYMLDDPCHFIREISLENIKFDLNFKKTNNKISNTSKEMLKIDKRISKTNNEILITGSEMLKTNSDENKIFDSNLKKLLKTTFSNNELLNKILALSYDNNTNIRLISIKKLSEGSFFVKNFNSKIFLRFCSLFTDTSVNVRKKVSKYMRKIQITNRNDITNILNKQPSNDKIIKDMKFYNSNGAIIHGLEDENTEVRLNTIKALYNFTLDLDLTTKIFYLILDMLNDDIEEVRRVSSYILVLISKKYKLIFNFQDLKILQGCLNEKCCIIRGNVFRVISHLQYNEGCLDAMEFIIKGINEFGVEIINCKNIDKIGNEIENIVNGDITSELISIKQTNETNKNNKIIKNCKFNETNKNNEIIKNCKSNEINTNNEIIKNCKFNEINRTEINNEINRENYNLLFDCLKNFVKNNFDFIKENINNVFDFKNNIYREMCLEDKEYLGRLCIIYYLNLESKIDILWYMKNHFRYLEILKFKYEICYEKNENKIFYDEINIKVYSLLVKRFIFIIKNIEYFYRMNKGIEEGELTDINGNKFDNENIKFIDKEKECIDEEKGFINEETIDENKFIKEELIKEKESIIETESIDRGTESIKETKSIDREKESLIETESIDRETESIDREKESIDREKESIDRETETINRKINKKYLTETSDLIKICKNRFIKSVWKYLLSYINGDKNKIKLFFFKYKIYELNCNFCILKNSEFFKKLSEILQNKEKFKIEKIKFGVNVVDTLSVWKNLPINFYVFCFYTEITPNIKVRIGYDNLFIYLDVEPIVHVTLFVACEYVSVCLVVRFKEDLVLSDIKFIKISYL</sequence>
<protein>
    <recommendedName>
        <fullName evidence="4">Condensin complex subunit 1 C-terminal domain-containing protein</fullName>
    </recommendedName>
</protein>
<dbReference type="PANTHER" id="PTHR20938">
    <property type="entry name" value="INTEGRATOR COMPLEX SUBUNIT 4"/>
    <property type="match status" value="1"/>
</dbReference>
<dbReference type="InterPro" id="IPR016024">
    <property type="entry name" value="ARM-type_fold"/>
</dbReference>
<dbReference type="Gene3D" id="1.25.10.10">
    <property type="entry name" value="Leucine-rich Repeat Variant"/>
    <property type="match status" value="1"/>
</dbReference>
<dbReference type="PANTHER" id="PTHR20938:SF0">
    <property type="entry name" value="INTEGRATOR COMPLEX SUBUNIT 4"/>
    <property type="match status" value="1"/>
</dbReference>
<organism evidence="2 3">
    <name type="scientific">Hamiltosporidium magnivora</name>
    <dbReference type="NCBI Taxonomy" id="148818"/>
    <lineage>
        <taxon>Eukaryota</taxon>
        <taxon>Fungi</taxon>
        <taxon>Fungi incertae sedis</taxon>
        <taxon>Microsporidia</taxon>
        <taxon>Dubosqiidae</taxon>
        <taxon>Hamiltosporidium</taxon>
    </lineage>
</organism>
<dbReference type="STRING" id="148818.A0A4Q9LKD6"/>
<dbReference type="SUPFAM" id="SSF48371">
    <property type="entry name" value="ARM repeat"/>
    <property type="match status" value="1"/>
</dbReference>
<keyword evidence="1" id="KW-0175">Coiled coil</keyword>
<dbReference type="InterPro" id="IPR011989">
    <property type="entry name" value="ARM-like"/>
</dbReference>
<gene>
    <name evidence="2" type="ORF">CWI36_0259p0040</name>
</gene>
<comment type="caution">
    <text evidence="2">The sequence shown here is derived from an EMBL/GenBank/DDBJ whole genome shotgun (WGS) entry which is preliminary data.</text>
</comment>
<dbReference type="VEuPathDB" id="MicrosporidiaDB:CWI39_0290p0010"/>
<evidence type="ECO:0000313" key="3">
    <source>
        <dbReference type="Proteomes" id="UP000291404"/>
    </source>
</evidence>
<evidence type="ECO:0000313" key="2">
    <source>
        <dbReference type="EMBL" id="TBU07550.1"/>
    </source>
</evidence>
<dbReference type="Proteomes" id="UP000291404">
    <property type="component" value="Unassembled WGS sequence"/>
</dbReference>
<name>A0A4Q9LKD6_9MICR</name>
<evidence type="ECO:0000256" key="1">
    <source>
        <dbReference type="SAM" id="Coils"/>
    </source>
</evidence>
<feature type="coiled-coil region" evidence="1">
    <location>
        <begin position="761"/>
        <end position="788"/>
    </location>
</feature>
<accession>A0A4Q9LKD6</accession>
<dbReference type="AlphaFoldDB" id="A0A4Q9LKD6"/>
<proteinExistence type="predicted"/>